<sequence>MDIETRLIRLEEFSVEAQQRLGRLEEFAIEGRQRLERLEEFAIEARQRLGRLEEFAIEARQRLERLEEFAIEARERMIKIETRLDHIEANMATKADLANLSATMIKWIVGMVSGAGLAAITVMTFVLNNAVPPKAAPSASPAPIVFQLPPTR</sequence>
<evidence type="ECO:0000256" key="2">
    <source>
        <dbReference type="SAM" id="Phobius"/>
    </source>
</evidence>
<keyword evidence="1" id="KW-0175">Coiled coil</keyword>
<gene>
    <name evidence="3" type="ORF">GEV01_21435</name>
</gene>
<name>A0A843SIX2_9BURK</name>
<proteinExistence type="predicted"/>
<dbReference type="RefSeq" id="WP_152807539.1">
    <property type="nucleotide sequence ID" value="NZ_WHUF01000005.1"/>
</dbReference>
<dbReference type="Proteomes" id="UP000444318">
    <property type="component" value="Unassembled WGS sequence"/>
</dbReference>
<comment type="caution">
    <text evidence="3">The sequence shown here is derived from an EMBL/GenBank/DDBJ whole genome shotgun (WGS) entry which is preliminary data.</text>
</comment>
<organism evidence="3 4">
    <name type="scientific">Rugamonas rivuli</name>
    <dbReference type="NCBI Taxonomy" id="2743358"/>
    <lineage>
        <taxon>Bacteria</taxon>
        <taxon>Pseudomonadati</taxon>
        <taxon>Pseudomonadota</taxon>
        <taxon>Betaproteobacteria</taxon>
        <taxon>Burkholderiales</taxon>
        <taxon>Oxalobacteraceae</taxon>
        <taxon>Telluria group</taxon>
        <taxon>Rugamonas</taxon>
    </lineage>
</organism>
<reference evidence="3 4" key="1">
    <citation type="submission" date="2019-10" db="EMBL/GenBank/DDBJ databases">
        <title>Two novel species isolated from a subtropical stream in China.</title>
        <authorList>
            <person name="Lu H."/>
        </authorList>
    </citation>
    <scope>NUCLEOTIDE SEQUENCE [LARGE SCALE GENOMIC DNA]</scope>
    <source>
        <strain evidence="3 4">FT103W</strain>
    </source>
</reference>
<evidence type="ECO:0000256" key="1">
    <source>
        <dbReference type="SAM" id="Coils"/>
    </source>
</evidence>
<protein>
    <recommendedName>
        <fullName evidence="5">DUF1640 domain-containing protein</fullName>
    </recommendedName>
</protein>
<dbReference type="EMBL" id="WHUF01000005">
    <property type="protein sequence ID" value="MQA22081.1"/>
    <property type="molecule type" value="Genomic_DNA"/>
</dbReference>
<keyword evidence="2" id="KW-1133">Transmembrane helix</keyword>
<dbReference type="AlphaFoldDB" id="A0A843SIX2"/>
<keyword evidence="2" id="KW-0812">Transmembrane</keyword>
<evidence type="ECO:0000313" key="3">
    <source>
        <dbReference type="EMBL" id="MQA22081.1"/>
    </source>
</evidence>
<evidence type="ECO:0008006" key="5">
    <source>
        <dbReference type="Google" id="ProtNLM"/>
    </source>
</evidence>
<evidence type="ECO:0000313" key="4">
    <source>
        <dbReference type="Proteomes" id="UP000444318"/>
    </source>
</evidence>
<accession>A0A843SIX2</accession>
<feature type="coiled-coil region" evidence="1">
    <location>
        <begin position="56"/>
        <end position="90"/>
    </location>
</feature>
<feature type="transmembrane region" description="Helical" evidence="2">
    <location>
        <begin position="107"/>
        <end position="127"/>
    </location>
</feature>
<keyword evidence="2" id="KW-0472">Membrane</keyword>
<keyword evidence="4" id="KW-1185">Reference proteome</keyword>